<proteinExistence type="predicted"/>
<keyword evidence="3" id="KW-1185">Reference proteome</keyword>
<dbReference type="RefSeq" id="WP_336436728.1">
    <property type="nucleotide sequence ID" value="NZ_JBAWKS010000002.1"/>
</dbReference>
<evidence type="ECO:0000313" key="3">
    <source>
        <dbReference type="Proteomes" id="UP001382455"/>
    </source>
</evidence>
<name>A0ABU8EXW4_9GAMM</name>
<feature type="transmembrane region" description="Helical" evidence="1">
    <location>
        <begin position="195"/>
        <end position="215"/>
    </location>
</feature>
<dbReference type="InterPro" id="IPR005625">
    <property type="entry name" value="PepSY-ass_TM"/>
</dbReference>
<sequence length="377" mass="42860">MSIRKAFFWLHLIIGCIAALFIFLMSATGALLTYERQIIHSAEQQDYPQAPSANTQKLTLEQIKAIANTLEHKKPLSIAIRNEQNAFIQIKEGRKTLAYLNPYNGEHINEPGLATKTFMRKLRAFHRWLTLDGKFSETGRWVNGIANIIFFVLVLSGLYLWLPKRFNKRAFKQKLTFAKSYPNTNARDYQWHNVYGIYLAPVLAVLIATAFFFSFKWPGNTLKEIVSSDAKVEQLKASPLNNGTPKTLNVLFENAINHTPEWQRAQFTLATKPMDKIAFSLDTGTGGEPQKRLTVTVDTQTGAVLQTLTFDDLSTYRKARSYIRFLHTGEAYGIIGQTIAGLASLLACLLVYTGIMLSWRRWQNYRVRKAKLALETV</sequence>
<gene>
    <name evidence="2" type="ORF">WAE96_19245</name>
</gene>
<keyword evidence="1" id="KW-0812">Transmembrane</keyword>
<keyword evidence="1" id="KW-1133">Transmembrane helix</keyword>
<protein>
    <submittedName>
        <fullName evidence="2">PepSY-associated TM helix domain-containing protein</fullName>
    </submittedName>
</protein>
<dbReference type="Pfam" id="PF03929">
    <property type="entry name" value="PepSY_TM"/>
    <property type="match status" value="1"/>
</dbReference>
<dbReference type="PANTHER" id="PTHR34219">
    <property type="entry name" value="IRON-REGULATED INNER MEMBRANE PROTEIN-RELATED"/>
    <property type="match status" value="1"/>
</dbReference>
<feature type="transmembrane region" description="Helical" evidence="1">
    <location>
        <begin position="7"/>
        <end position="27"/>
    </location>
</feature>
<feature type="transmembrane region" description="Helical" evidence="1">
    <location>
        <begin position="141"/>
        <end position="162"/>
    </location>
</feature>
<comment type="caution">
    <text evidence="2">The sequence shown here is derived from an EMBL/GenBank/DDBJ whole genome shotgun (WGS) entry which is preliminary data.</text>
</comment>
<dbReference type="EMBL" id="JBAWKS010000002">
    <property type="protein sequence ID" value="MEI4551820.1"/>
    <property type="molecule type" value="Genomic_DNA"/>
</dbReference>
<accession>A0ABU8EXW4</accession>
<evidence type="ECO:0000256" key="1">
    <source>
        <dbReference type="SAM" id="Phobius"/>
    </source>
</evidence>
<organism evidence="2 3">
    <name type="scientific">Pseudoalteromonas spongiae</name>
    <dbReference type="NCBI Taxonomy" id="298657"/>
    <lineage>
        <taxon>Bacteria</taxon>
        <taxon>Pseudomonadati</taxon>
        <taxon>Pseudomonadota</taxon>
        <taxon>Gammaproteobacteria</taxon>
        <taxon>Alteromonadales</taxon>
        <taxon>Pseudoalteromonadaceae</taxon>
        <taxon>Pseudoalteromonas</taxon>
    </lineage>
</organism>
<feature type="transmembrane region" description="Helical" evidence="1">
    <location>
        <begin position="334"/>
        <end position="359"/>
    </location>
</feature>
<keyword evidence="1" id="KW-0472">Membrane</keyword>
<evidence type="ECO:0000313" key="2">
    <source>
        <dbReference type="EMBL" id="MEI4551820.1"/>
    </source>
</evidence>
<reference evidence="2 3" key="1">
    <citation type="submission" date="2023-12" db="EMBL/GenBank/DDBJ databases">
        <title>Friends and Foes: Symbiotic and Algicidal bacterial influence on Karenia brevis blooms.</title>
        <authorList>
            <person name="Fei C."/>
            <person name="Mohamed A.R."/>
            <person name="Booker A."/>
            <person name="Arshad M."/>
            <person name="Klass S."/>
            <person name="Ahn S."/>
            <person name="Gilbert P.M."/>
            <person name="Heil C.A."/>
            <person name="Martinez J.M."/>
            <person name="Amin S.A."/>
        </authorList>
    </citation>
    <scope>NUCLEOTIDE SEQUENCE [LARGE SCALE GENOMIC DNA]</scope>
    <source>
        <strain evidence="2 3">CE15</strain>
    </source>
</reference>
<dbReference type="Proteomes" id="UP001382455">
    <property type="component" value="Unassembled WGS sequence"/>
</dbReference>
<dbReference type="PROSITE" id="PS51257">
    <property type="entry name" value="PROKAR_LIPOPROTEIN"/>
    <property type="match status" value="1"/>
</dbReference>